<comment type="caution">
    <text evidence="7">Lacks conserved residue(s) required for the propagation of feature annotation.</text>
</comment>
<dbReference type="GO" id="GO:0008652">
    <property type="term" value="P:amino acid biosynthetic process"/>
    <property type="evidence" value="ECO:0007669"/>
    <property type="project" value="UniProtKB-KW"/>
</dbReference>
<comment type="catalytic activity">
    <reaction evidence="6">
        <text>3-phosphoshikimate + phosphoenolpyruvate = 5-O-(1-carboxyvinyl)-3-phosphoshikimate + phosphate</text>
        <dbReference type="Rhea" id="RHEA:21256"/>
        <dbReference type="ChEBI" id="CHEBI:43474"/>
        <dbReference type="ChEBI" id="CHEBI:57701"/>
        <dbReference type="ChEBI" id="CHEBI:58702"/>
        <dbReference type="ChEBI" id="CHEBI:145989"/>
        <dbReference type="EC" id="2.5.1.19"/>
    </reaction>
    <physiologicalReaction direction="left-to-right" evidence="6">
        <dbReference type="Rhea" id="RHEA:21257"/>
    </physiologicalReaction>
</comment>
<dbReference type="EC" id="2.5.1.19" evidence="7"/>
<feature type="binding site" evidence="7">
    <location>
        <position position="372"/>
    </location>
    <ligand>
        <name>phosphoenolpyruvate</name>
        <dbReference type="ChEBI" id="CHEBI:58702"/>
    </ligand>
</feature>
<reference evidence="9 10" key="1">
    <citation type="submission" date="2016-02" db="EMBL/GenBank/DDBJ databases">
        <authorList>
            <person name="Wen L."/>
            <person name="He K."/>
            <person name="Yang H."/>
        </authorList>
    </citation>
    <scope>NUCLEOTIDE SEQUENCE [LARGE SCALE GENOMIC DNA]</scope>
    <source>
        <strain evidence="9 10">CZ1127</strain>
    </source>
</reference>
<evidence type="ECO:0000256" key="2">
    <source>
        <dbReference type="ARBA" id="ARBA00009948"/>
    </source>
</evidence>
<dbReference type="AlphaFoldDB" id="A0A1B1Y8C8"/>
<sequence length="409" mass="45237">MAHADIGTKFLKKYNGTVNDSFQITGSKSESNRLLILQALYPSINISNLSNSDDTNLMQNALKSTEKEINIGHAGTTMRFLTSYFAVKPNSEIILTGSARMQERPIKILVDALRSLGAKIEYVKNDGFPPLKITGSNLTANKVKIDGSVSSQYISSLLLIAPTLPDGLTIEFEGKITSIPYIQMTLSLLNDLGVSTNFEGQFITVNPTQEIKNTEFTVESDWSSASYSYGLVALTENGKLDISSYKQNSLQGDSVLQEIYKEFGVTTTFNDHTITLEKVKNFTLPKRVEFDLVKAPDIAQTIAVTAFGLGVECHMTGLHTLKIKETDRIIALYNELTKLGATIEYTDETLTVKAFNGTINSDVHIATYNDHRMAMAFAPLLLKTNINIDDAGVVSKSYPSFWDDFERFQ</sequence>
<dbReference type="Pfam" id="PF00275">
    <property type="entry name" value="EPSP_synthase"/>
    <property type="match status" value="1"/>
</dbReference>
<keyword evidence="5 7" id="KW-0057">Aromatic amino acid biosynthesis</keyword>
<dbReference type="InterPro" id="IPR006264">
    <property type="entry name" value="EPSP_synthase"/>
</dbReference>
<keyword evidence="10" id="KW-1185">Reference proteome</keyword>
<comment type="pathway">
    <text evidence="1 7">Metabolic intermediate biosynthesis; chorismate biosynthesis; chorismate from D-erythrose 4-phosphate and phosphoenolpyruvate: step 6/7.</text>
</comment>
<feature type="binding site" evidence="7">
    <location>
        <position position="104"/>
    </location>
    <ligand>
        <name>phosphoenolpyruvate</name>
        <dbReference type="ChEBI" id="CHEBI:58702"/>
    </ligand>
</feature>
<evidence type="ECO:0000256" key="4">
    <source>
        <dbReference type="ARBA" id="ARBA00022679"/>
    </source>
</evidence>
<feature type="binding site" evidence="7">
    <location>
        <position position="150"/>
    </location>
    <ligand>
        <name>3-phosphoshikimate</name>
        <dbReference type="ChEBI" id="CHEBI:145989"/>
    </ligand>
</feature>
<dbReference type="PROSITE" id="PS00885">
    <property type="entry name" value="EPSP_SYNTHASE_2"/>
    <property type="match status" value="1"/>
</dbReference>
<dbReference type="GO" id="GO:0009423">
    <property type="term" value="P:chorismate biosynthetic process"/>
    <property type="evidence" value="ECO:0007669"/>
    <property type="project" value="UniProtKB-UniRule"/>
</dbReference>
<feature type="binding site" evidence="7">
    <location>
        <position position="178"/>
    </location>
    <ligand>
        <name>3-phosphoshikimate</name>
        <dbReference type="ChEBI" id="CHEBI:145989"/>
    </ligand>
</feature>
<keyword evidence="4 7" id="KW-0808">Transferase</keyword>
<feature type="binding site" evidence="7">
    <location>
        <position position="324"/>
    </location>
    <ligand>
        <name>3-phosphoshikimate</name>
        <dbReference type="ChEBI" id="CHEBI:145989"/>
    </ligand>
</feature>
<dbReference type="STRING" id="1790137.AXE80_12245"/>
<evidence type="ECO:0000256" key="3">
    <source>
        <dbReference type="ARBA" id="ARBA00022605"/>
    </source>
</evidence>
<protein>
    <recommendedName>
        <fullName evidence="7">3-phosphoshikimate 1-carboxyvinyltransferase</fullName>
        <ecNumber evidence="7">2.5.1.19</ecNumber>
    </recommendedName>
    <alternativeName>
        <fullName evidence="7">5-enolpyruvylshikimate-3-phosphate synthase</fullName>
        <shortName evidence="7">EPSP synthase</shortName>
        <shortName evidence="7">EPSPS</shortName>
    </alternativeName>
</protein>
<dbReference type="OrthoDB" id="9809920at2"/>
<evidence type="ECO:0000256" key="1">
    <source>
        <dbReference type="ARBA" id="ARBA00004811"/>
    </source>
</evidence>
<comment type="function">
    <text evidence="7">Catalyzes the transfer of the enolpyruvyl moiety of phosphoenolpyruvate (PEP) to the 5-hydroxyl of shikimate-3-phosphate (S3P) to produce enolpyruvyl shikimate-3-phosphate and inorganic phosphate.</text>
</comment>
<dbReference type="PANTHER" id="PTHR21090:SF5">
    <property type="entry name" value="PENTAFUNCTIONAL AROM POLYPEPTIDE"/>
    <property type="match status" value="1"/>
</dbReference>
<comment type="subunit">
    <text evidence="7">Monomer.</text>
</comment>
<feature type="binding site" evidence="7">
    <location>
        <position position="28"/>
    </location>
    <ligand>
        <name>3-phosphoshikimate</name>
        <dbReference type="ChEBI" id="CHEBI:145989"/>
    </ligand>
</feature>
<dbReference type="GO" id="GO:0003866">
    <property type="term" value="F:3-phosphoshikimate 1-carboxyvinyltransferase activity"/>
    <property type="evidence" value="ECO:0007669"/>
    <property type="project" value="UniProtKB-UniRule"/>
</dbReference>
<evidence type="ECO:0000256" key="6">
    <source>
        <dbReference type="ARBA" id="ARBA00044633"/>
    </source>
</evidence>
<evidence type="ECO:0000256" key="7">
    <source>
        <dbReference type="HAMAP-Rule" id="MF_00210"/>
    </source>
</evidence>
<dbReference type="NCBIfam" id="TIGR01356">
    <property type="entry name" value="aroA"/>
    <property type="match status" value="1"/>
</dbReference>
<dbReference type="Proteomes" id="UP000092967">
    <property type="component" value="Chromosome"/>
</dbReference>
<feature type="binding site" evidence="7">
    <location>
        <position position="152"/>
    </location>
    <ligand>
        <name>3-phosphoshikimate</name>
        <dbReference type="ChEBI" id="CHEBI:145989"/>
    </ligand>
</feature>
<feature type="binding site" evidence="7">
    <location>
        <position position="152"/>
    </location>
    <ligand>
        <name>phosphoenolpyruvate</name>
        <dbReference type="ChEBI" id="CHEBI:58702"/>
    </ligand>
</feature>
<dbReference type="PIRSF" id="PIRSF000505">
    <property type="entry name" value="EPSPS"/>
    <property type="match status" value="1"/>
</dbReference>
<dbReference type="RefSeq" id="WP_068827753.1">
    <property type="nucleotide sequence ID" value="NZ_CP014224.1"/>
</dbReference>
<feature type="binding site" evidence="7">
    <location>
        <position position="29"/>
    </location>
    <ligand>
        <name>3-phosphoshikimate</name>
        <dbReference type="ChEBI" id="CHEBI:145989"/>
    </ligand>
</feature>
<feature type="binding site" evidence="7">
    <location>
        <position position="28"/>
    </location>
    <ligand>
        <name>phosphoenolpyruvate</name>
        <dbReference type="ChEBI" id="CHEBI:58702"/>
    </ligand>
</feature>
<dbReference type="InterPro" id="IPR001986">
    <property type="entry name" value="Enolpyruvate_Tfrase_dom"/>
</dbReference>
<dbReference type="GO" id="GO:0009073">
    <property type="term" value="P:aromatic amino acid family biosynthetic process"/>
    <property type="evidence" value="ECO:0007669"/>
    <property type="project" value="UniProtKB-KW"/>
</dbReference>
<feature type="binding site" evidence="7">
    <location>
        <position position="33"/>
    </location>
    <ligand>
        <name>3-phosphoshikimate</name>
        <dbReference type="ChEBI" id="CHEBI:145989"/>
    </ligand>
</feature>
<feature type="active site" description="Proton acceptor" evidence="7">
    <location>
        <position position="297"/>
    </location>
</feature>
<accession>A0A1B1Y8C8</accession>
<dbReference type="InterPro" id="IPR013792">
    <property type="entry name" value="RNA3'P_cycl/enolpyr_Trfase_a/b"/>
</dbReference>
<gene>
    <name evidence="7" type="primary">aroA</name>
    <name evidence="9" type="ORF">AXE80_12245</name>
</gene>
<dbReference type="KEGG" id="wfu:AXE80_12245"/>
<feature type="binding site" evidence="7">
    <location>
        <position position="75"/>
    </location>
    <ligand>
        <name>phosphoenolpyruvate</name>
        <dbReference type="ChEBI" id="CHEBI:58702"/>
    </ligand>
</feature>
<feature type="binding site" evidence="7">
    <location>
        <position position="151"/>
    </location>
    <ligand>
        <name>3-phosphoshikimate</name>
        <dbReference type="ChEBI" id="CHEBI:145989"/>
    </ligand>
</feature>
<dbReference type="InterPro" id="IPR036968">
    <property type="entry name" value="Enolpyruvate_Tfrase_sf"/>
</dbReference>
<dbReference type="PANTHER" id="PTHR21090">
    <property type="entry name" value="AROM/DEHYDROQUINATE SYNTHASE"/>
    <property type="match status" value="1"/>
</dbReference>
<dbReference type="InterPro" id="IPR023193">
    <property type="entry name" value="EPSP_synthase_CS"/>
</dbReference>
<evidence type="ECO:0000256" key="5">
    <source>
        <dbReference type="ARBA" id="ARBA00023141"/>
    </source>
</evidence>
<dbReference type="Gene3D" id="3.65.10.10">
    <property type="entry name" value="Enolpyruvate transferase domain"/>
    <property type="match status" value="2"/>
</dbReference>
<keyword evidence="7" id="KW-0963">Cytoplasm</keyword>
<proteinExistence type="inferred from homology"/>
<feature type="binding site" evidence="7">
    <location>
        <position position="328"/>
    </location>
    <ligand>
        <name>phosphoenolpyruvate</name>
        <dbReference type="ChEBI" id="CHEBI:58702"/>
    </ligand>
</feature>
<dbReference type="GO" id="GO:0005737">
    <property type="term" value="C:cytoplasm"/>
    <property type="evidence" value="ECO:0007669"/>
    <property type="project" value="UniProtKB-SubCell"/>
</dbReference>
<organism evidence="9 10">
    <name type="scientific">Wenyingzhuangia fucanilytica</name>
    <dbReference type="NCBI Taxonomy" id="1790137"/>
    <lineage>
        <taxon>Bacteria</taxon>
        <taxon>Pseudomonadati</taxon>
        <taxon>Bacteroidota</taxon>
        <taxon>Flavobacteriia</taxon>
        <taxon>Flavobacteriales</taxon>
        <taxon>Flavobacteriaceae</taxon>
        <taxon>Wenyingzhuangia</taxon>
    </lineage>
</organism>
<evidence type="ECO:0000259" key="8">
    <source>
        <dbReference type="Pfam" id="PF00275"/>
    </source>
</evidence>
<evidence type="ECO:0000313" key="10">
    <source>
        <dbReference type="Proteomes" id="UP000092967"/>
    </source>
</evidence>
<feature type="binding site" evidence="7">
    <location>
        <position position="297"/>
    </location>
    <ligand>
        <name>3-phosphoshikimate</name>
        <dbReference type="ChEBI" id="CHEBI:145989"/>
    </ligand>
</feature>
<dbReference type="HAMAP" id="MF_00210">
    <property type="entry name" value="EPSP_synth"/>
    <property type="match status" value="1"/>
</dbReference>
<dbReference type="CDD" id="cd01556">
    <property type="entry name" value="EPSP_synthase"/>
    <property type="match status" value="1"/>
</dbReference>
<keyword evidence="3 7" id="KW-0028">Amino-acid biosynthesis</keyword>
<comment type="subcellular location">
    <subcellularLocation>
        <location evidence="7">Cytoplasm</location>
    </subcellularLocation>
</comment>
<dbReference type="EMBL" id="CP014224">
    <property type="protein sequence ID" value="ANW97004.1"/>
    <property type="molecule type" value="Genomic_DNA"/>
</dbReference>
<feature type="domain" description="Enolpyruvate transferase" evidence="8">
    <location>
        <begin position="67"/>
        <end position="404"/>
    </location>
</feature>
<feature type="binding site" evidence="7">
    <location>
        <position position="396"/>
    </location>
    <ligand>
        <name>phosphoenolpyruvate</name>
        <dbReference type="ChEBI" id="CHEBI:58702"/>
    </ligand>
</feature>
<dbReference type="SUPFAM" id="SSF55205">
    <property type="entry name" value="EPT/RTPC-like"/>
    <property type="match status" value="1"/>
</dbReference>
<evidence type="ECO:0000313" key="9">
    <source>
        <dbReference type="EMBL" id="ANW97004.1"/>
    </source>
</evidence>
<name>A0A1B1Y8C8_9FLAO</name>
<dbReference type="UniPathway" id="UPA00053">
    <property type="reaction ID" value="UER00089"/>
</dbReference>
<comment type="similarity">
    <text evidence="2 7">Belongs to the EPSP synthase family.</text>
</comment>